<proteinExistence type="predicted"/>
<evidence type="ECO:0000313" key="1">
    <source>
        <dbReference type="EMBL" id="DAF96846.1"/>
    </source>
</evidence>
<organism evidence="1">
    <name type="scientific">Podoviridae sp. ctQyH19</name>
    <dbReference type="NCBI Taxonomy" id="2825249"/>
    <lineage>
        <taxon>Viruses</taxon>
        <taxon>Duplodnaviria</taxon>
        <taxon>Heunggongvirae</taxon>
        <taxon>Uroviricota</taxon>
        <taxon>Caudoviricetes</taxon>
    </lineage>
</organism>
<sequence>MEKIQVSNTLVIRDSIPLLLFLNFYLHNRSLITSKLFYS</sequence>
<reference evidence="1" key="1">
    <citation type="journal article" date="2021" name="Proc. Natl. Acad. Sci. U.S.A.">
        <title>A Catalog of Tens of Thousands of Viruses from Human Metagenomes Reveals Hidden Associations with Chronic Diseases.</title>
        <authorList>
            <person name="Tisza M.J."/>
            <person name="Buck C.B."/>
        </authorList>
    </citation>
    <scope>NUCLEOTIDE SEQUENCE</scope>
    <source>
        <strain evidence="1">CtQyH19</strain>
    </source>
</reference>
<name>A0A8S5UR46_9CAUD</name>
<accession>A0A8S5UR46</accession>
<protein>
    <submittedName>
        <fullName evidence="1">Uncharacterized protein</fullName>
    </submittedName>
</protein>
<dbReference type="EMBL" id="BK016121">
    <property type="protein sequence ID" value="DAF96846.1"/>
    <property type="molecule type" value="Genomic_DNA"/>
</dbReference>